<keyword evidence="11 14" id="KW-1133">Transmembrane helix</keyword>
<dbReference type="SUPFAM" id="SSF158472">
    <property type="entry name" value="HAMP domain-like"/>
    <property type="match status" value="1"/>
</dbReference>
<feature type="domain" description="Histidine kinase" evidence="15">
    <location>
        <begin position="425"/>
        <end position="617"/>
    </location>
</feature>
<dbReference type="InterPro" id="IPR036890">
    <property type="entry name" value="HATPase_C_sf"/>
</dbReference>
<evidence type="ECO:0000256" key="14">
    <source>
        <dbReference type="SAM" id="Phobius"/>
    </source>
</evidence>
<evidence type="ECO:0000256" key="12">
    <source>
        <dbReference type="ARBA" id="ARBA00023012"/>
    </source>
</evidence>
<comment type="subcellular location">
    <subcellularLocation>
        <location evidence="2">Cell membrane</location>
        <topology evidence="2">Multi-pass membrane protein</topology>
    </subcellularLocation>
</comment>
<keyword evidence="7 14" id="KW-0812">Transmembrane</keyword>
<dbReference type="SMART" id="SM00304">
    <property type="entry name" value="HAMP"/>
    <property type="match status" value="1"/>
</dbReference>
<dbReference type="SMART" id="SM00387">
    <property type="entry name" value="HATPase_c"/>
    <property type="match status" value="1"/>
</dbReference>
<dbReference type="InterPro" id="IPR005467">
    <property type="entry name" value="His_kinase_dom"/>
</dbReference>
<evidence type="ECO:0000259" key="15">
    <source>
        <dbReference type="PROSITE" id="PS50109"/>
    </source>
</evidence>
<dbReference type="Pfam" id="PF02518">
    <property type="entry name" value="HATPase_c"/>
    <property type="match status" value="1"/>
</dbReference>
<dbReference type="Gene3D" id="3.30.565.10">
    <property type="entry name" value="Histidine kinase-like ATPase, C-terminal domain"/>
    <property type="match status" value="1"/>
</dbReference>
<proteinExistence type="predicted"/>
<dbReference type="GO" id="GO:0005886">
    <property type="term" value="C:plasma membrane"/>
    <property type="evidence" value="ECO:0007669"/>
    <property type="project" value="UniProtKB-SubCell"/>
</dbReference>
<dbReference type="Proteomes" id="UP000051717">
    <property type="component" value="Unassembled WGS sequence"/>
</dbReference>
<dbReference type="InterPro" id="IPR029151">
    <property type="entry name" value="Sensor-like_sf"/>
</dbReference>
<dbReference type="CDD" id="cd00082">
    <property type="entry name" value="HisKA"/>
    <property type="match status" value="1"/>
</dbReference>
<evidence type="ECO:0000256" key="6">
    <source>
        <dbReference type="ARBA" id="ARBA00022679"/>
    </source>
</evidence>
<keyword evidence="13 14" id="KW-0472">Membrane</keyword>
<dbReference type="PRINTS" id="PR00344">
    <property type="entry name" value="BCTRLSENSOR"/>
</dbReference>
<sequence>MRRIAIRLMSSFLLIIVVVSMIFSVVGIRIIEHRVVAEAQSRVATDLNAAWEIYLNYLSHVSDVIRFTAHRFYLRDAILSGEIGRAADELTDLWARERLDVVAVTDGRGVVLFRATNPLVAGDSQADDDLIRAVLEGREPVAATTIVSAEALQKDCPHVAEQAYCELVETPRARPREETEQTTGMMLKAAAPIVDYNDNVIGVLYAGLLLNRRYEIVDKIKETVFQGAKYEGRDIGTATIFNDDVRISTNVLNEDGTRAIGTRVAEEVYEGVVREGERWIGRAYVVNNWYISAYEPIRDIHGRIIGILYVGILEEPYLALKRRTVLLFLGIALAGALLAIALSYLFSKRLLGPIRQLVSASWQVAHGNLDAKVEVQSDDELAELAEAFNIMASALKARDEKLAEYTKKRIMESERLAVIGQLAADVAHELNNPLQGIVTYSHLLLERRSCDESMTGSIEKRPRKPQKKLSDVNSVLEECVSLVENQALFHNIEIVKSWNGNLPLVVVDPSQMQQVFMNMIINAAEAMDGSGRLIVASRFDSTEQVIEVEFTDTGHGISEENVERIFDPFFTTKAVGHGTGLGLAISYGIIREHKGSVSVESQVGHGTTFTIRLPVAVDEEAEEGS</sequence>
<evidence type="ECO:0000256" key="8">
    <source>
        <dbReference type="ARBA" id="ARBA00022741"/>
    </source>
</evidence>
<dbReference type="CDD" id="cd06225">
    <property type="entry name" value="HAMP"/>
    <property type="match status" value="1"/>
</dbReference>
<evidence type="ECO:0000256" key="5">
    <source>
        <dbReference type="ARBA" id="ARBA00022553"/>
    </source>
</evidence>
<accession>A0A0S8FY68</accession>
<comment type="caution">
    <text evidence="17">The sequence shown here is derived from an EMBL/GenBank/DDBJ whole genome shotgun (WGS) entry which is preliminary data.</text>
</comment>
<evidence type="ECO:0000256" key="3">
    <source>
        <dbReference type="ARBA" id="ARBA00012438"/>
    </source>
</evidence>
<dbReference type="Pfam" id="PF17202">
    <property type="entry name" value="sCache_3_3"/>
    <property type="match status" value="1"/>
</dbReference>
<gene>
    <name evidence="17" type="ORF">AMJ82_12425</name>
</gene>
<evidence type="ECO:0000256" key="1">
    <source>
        <dbReference type="ARBA" id="ARBA00000085"/>
    </source>
</evidence>
<keyword evidence="12" id="KW-0902">Two-component regulatory system</keyword>
<dbReference type="SUPFAM" id="SSF47384">
    <property type="entry name" value="Homodimeric domain of signal transducing histidine kinase"/>
    <property type="match status" value="1"/>
</dbReference>
<keyword evidence="10" id="KW-0067">ATP-binding</keyword>
<keyword evidence="9" id="KW-0418">Kinase</keyword>
<dbReference type="InterPro" id="IPR003594">
    <property type="entry name" value="HATPase_dom"/>
</dbReference>
<evidence type="ECO:0000256" key="7">
    <source>
        <dbReference type="ARBA" id="ARBA00022692"/>
    </source>
</evidence>
<dbReference type="PANTHER" id="PTHR43065">
    <property type="entry name" value="SENSOR HISTIDINE KINASE"/>
    <property type="match status" value="1"/>
</dbReference>
<keyword evidence="5" id="KW-0597">Phosphoprotein</keyword>
<dbReference type="Pfam" id="PF00672">
    <property type="entry name" value="HAMP"/>
    <property type="match status" value="1"/>
</dbReference>
<dbReference type="GO" id="GO:0005524">
    <property type="term" value="F:ATP binding"/>
    <property type="evidence" value="ECO:0007669"/>
    <property type="project" value="UniProtKB-KW"/>
</dbReference>
<evidence type="ECO:0000259" key="16">
    <source>
        <dbReference type="PROSITE" id="PS50885"/>
    </source>
</evidence>
<dbReference type="PROSITE" id="PS50109">
    <property type="entry name" value="HIS_KIN"/>
    <property type="match status" value="1"/>
</dbReference>
<dbReference type="PANTHER" id="PTHR43065:SF46">
    <property type="entry name" value="C4-DICARBOXYLATE TRANSPORT SENSOR PROTEIN DCTB"/>
    <property type="match status" value="1"/>
</dbReference>
<evidence type="ECO:0000313" key="18">
    <source>
        <dbReference type="Proteomes" id="UP000051717"/>
    </source>
</evidence>
<keyword evidence="8" id="KW-0547">Nucleotide-binding</keyword>
<organism evidence="17 18">
    <name type="scientific">candidate division TA06 bacterium SM23_40</name>
    <dbReference type="NCBI Taxonomy" id="1703774"/>
    <lineage>
        <taxon>Bacteria</taxon>
        <taxon>Bacteria division TA06</taxon>
    </lineage>
</organism>
<dbReference type="InterPro" id="IPR033463">
    <property type="entry name" value="sCache_3"/>
</dbReference>
<dbReference type="InterPro" id="IPR003661">
    <property type="entry name" value="HisK_dim/P_dom"/>
</dbReference>
<dbReference type="SUPFAM" id="SSF103190">
    <property type="entry name" value="Sensory domain-like"/>
    <property type="match status" value="1"/>
</dbReference>
<dbReference type="InterPro" id="IPR003660">
    <property type="entry name" value="HAMP_dom"/>
</dbReference>
<dbReference type="EC" id="2.7.13.3" evidence="3"/>
<dbReference type="PROSITE" id="PS50885">
    <property type="entry name" value="HAMP"/>
    <property type="match status" value="1"/>
</dbReference>
<evidence type="ECO:0000256" key="2">
    <source>
        <dbReference type="ARBA" id="ARBA00004651"/>
    </source>
</evidence>
<name>A0A0S8FY68_UNCT6</name>
<dbReference type="Gene3D" id="6.10.340.10">
    <property type="match status" value="1"/>
</dbReference>
<evidence type="ECO:0000256" key="10">
    <source>
        <dbReference type="ARBA" id="ARBA00022840"/>
    </source>
</evidence>
<evidence type="ECO:0000256" key="9">
    <source>
        <dbReference type="ARBA" id="ARBA00022777"/>
    </source>
</evidence>
<dbReference type="AlphaFoldDB" id="A0A0S8FY68"/>
<evidence type="ECO:0000256" key="11">
    <source>
        <dbReference type="ARBA" id="ARBA00022989"/>
    </source>
</evidence>
<dbReference type="InterPro" id="IPR036097">
    <property type="entry name" value="HisK_dim/P_sf"/>
</dbReference>
<keyword evidence="6" id="KW-0808">Transferase</keyword>
<dbReference type="InterPro" id="IPR004358">
    <property type="entry name" value="Sig_transdc_His_kin-like_C"/>
</dbReference>
<reference evidence="17 18" key="1">
    <citation type="journal article" date="2015" name="Microbiome">
        <title>Genomic resolution of linkages in carbon, nitrogen, and sulfur cycling among widespread estuary sediment bacteria.</title>
        <authorList>
            <person name="Baker B.J."/>
            <person name="Lazar C.S."/>
            <person name="Teske A.P."/>
            <person name="Dick G.J."/>
        </authorList>
    </citation>
    <scope>NUCLEOTIDE SEQUENCE [LARGE SCALE GENOMIC DNA]</scope>
    <source>
        <strain evidence="17">SM23_40</strain>
    </source>
</reference>
<feature type="domain" description="HAMP" evidence="16">
    <location>
        <begin position="348"/>
        <end position="400"/>
    </location>
</feature>
<comment type="catalytic activity">
    <reaction evidence="1">
        <text>ATP + protein L-histidine = ADP + protein N-phospho-L-histidine.</text>
        <dbReference type="EC" id="2.7.13.3"/>
    </reaction>
</comment>
<dbReference type="EMBL" id="LJUI01000187">
    <property type="protein sequence ID" value="KPK65566.1"/>
    <property type="molecule type" value="Genomic_DNA"/>
</dbReference>
<keyword evidence="4" id="KW-1003">Cell membrane</keyword>
<evidence type="ECO:0000256" key="4">
    <source>
        <dbReference type="ARBA" id="ARBA00022475"/>
    </source>
</evidence>
<dbReference type="Pfam" id="PF00512">
    <property type="entry name" value="HisKA"/>
    <property type="match status" value="1"/>
</dbReference>
<protein>
    <recommendedName>
        <fullName evidence="3">histidine kinase</fullName>
        <ecNumber evidence="3">2.7.13.3</ecNumber>
    </recommendedName>
</protein>
<evidence type="ECO:0000256" key="13">
    <source>
        <dbReference type="ARBA" id="ARBA00023136"/>
    </source>
</evidence>
<evidence type="ECO:0000313" key="17">
    <source>
        <dbReference type="EMBL" id="KPK65566.1"/>
    </source>
</evidence>
<dbReference type="SUPFAM" id="SSF55874">
    <property type="entry name" value="ATPase domain of HSP90 chaperone/DNA topoisomerase II/histidine kinase"/>
    <property type="match status" value="1"/>
</dbReference>
<dbReference type="GO" id="GO:0000155">
    <property type="term" value="F:phosphorelay sensor kinase activity"/>
    <property type="evidence" value="ECO:0007669"/>
    <property type="project" value="InterPro"/>
</dbReference>
<feature type="transmembrane region" description="Helical" evidence="14">
    <location>
        <begin position="325"/>
        <end position="346"/>
    </location>
</feature>
<feature type="transmembrane region" description="Helical" evidence="14">
    <location>
        <begin position="12"/>
        <end position="31"/>
    </location>
</feature>